<sequence length="59" mass="6948">KKSIHHIWRYITAINCRDGIRAPSPETPSTRRSRENNGEAQATQRERIKEYVNWAELLV</sequence>
<reference evidence="2 3" key="1">
    <citation type="submission" date="2014-04" db="EMBL/GenBank/DDBJ databases">
        <authorList>
            <consortium name="DOE Joint Genome Institute"/>
            <person name="Kuo A."/>
            <person name="Martino E."/>
            <person name="Perotto S."/>
            <person name="Kohler A."/>
            <person name="Nagy L.G."/>
            <person name="Floudas D."/>
            <person name="Copeland A."/>
            <person name="Barry K.W."/>
            <person name="Cichocki N."/>
            <person name="Veneault-Fourrey C."/>
            <person name="LaButti K."/>
            <person name="Lindquist E.A."/>
            <person name="Lipzen A."/>
            <person name="Lundell T."/>
            <person name="Morin E."/>
            <person name="Murat C."/>
            <person name="Sun H."/>
            <person name="Tunlid A."/>
            <person name="Henrissat B."/>
            <person name="Grigoriev I.V."/>
            <person name="Hibbett D.S."/>
            <person name="Martin F."/>
            <person name="Nordberg H.P."/>
            <person name="Cantor M.N."/>
            <person name="Hua S.X."/>
        </authorList>
    </citation>
    <scope>NUCLEOTIDE SEQUENCE [LARGE SCALE GENOMIC DNA]</scope>
    <source>
        <strain evidence="2 3">Zn</strain>
    </source>
</reference>
<dbReference type="AlphaFoldDB" id="A0A0C3GH04"/>
<feature type="non-terminal residue" evidence="2">
    <location>
        <position position="1"/>
    </location>
</feature>
<accession>A0A0C3GH04</accession>
<organism evidence="2 3">
    <name type="scientific">Oidiodendron maius (strain Zn)</name>
    <dbReference type="NCBI Taxonomy" id="913774"/>
    <lineage>
        <taxon>Eukaryota</taxon>
        <taxon>Fungi</taxon>
        <taxon>Dikarya</taxon>
        <taxon>Ascomycota</taxon>
        <taxon>Pezizomycotina</taxon>
        <taxon>Leotiomycetes</taxon>
        <taxon>Leotiomycetes incertae sedis</taxon>
        <taxon>Myxotrichaceae</taxon>
        <taxon>Oidiodendron</taxon>
    </lineage>
</organism>
<dbReference type="Proteomes" id="UP000054321">
    <property type="component" value="Unassembled WGS sequence"/>
</dbReference>
<proteinExistence type="predicted"/>
<evidence type="ECO:0000313" key="3">
    <source>
        <dbReference type="Proteomes" id="UP000054321"/>
    </source>
</evidence>
<evidence type="ECO:0000313" key="2">
    <source>
        <dbReference type="EMBL" id="KIM95420.1"/>
    </source>
</evidence>
<feature type="region of interest" description="Disordered" evidence="1">
    <location>
        <begin position="19"/>
        <end position="44"/>
    </location>
</feature>
<dbReference type="InParanoid" id="A0A0C3GH04"/>
<name>A0A0C3GH04_OIDMZ</name>
<dbReference type="HOGENOM" id="CLU_2967331_0_0_1"/>
<gene>
    <name evidence="2" type="ORF">OIDMADRAFT_21142</name>
</gene>
<protein>
    <submittedName>
        <fullName evidence="2">Uncharacterized protein</fullName>
    </submittedName>
</protein>
<dbReference type="EMBL" id="KN832887">
    <property type="protein sequence ID" value="KIM95420.1"/>
    <property type="molecule type" value="Genomic_DNA"/>
</dbReference>
<keyword evidence="3" id="KW-1185">Reference proteome</keyword>
<reference evidence="3" key="2">
    <citation type="submission" date="2015-01" db="EMBL/GenBank/DDBJ databases">
        <title>Evolutionary Origins and Diversification of the Mycorrhizal Mutualists.</title>
        <authorList>
            <consortium name="DOE Joint Genome Institute"/>
            <consortium name="Mycorrhizal Genomics Consortium"/>
            <person name="Kohler A."/>
            <person name="Kuo A."/>
            <person name="Nagy L.G."/>
            <person name="Floudas D."/>
            <person name="Copeland A."/>
            <person name="Barry K.W."/>
            <person name="Cichocki N."/>
            <person name="Veneault-Fourrey C."/>
            <person name="LaButti K."/>
            <person name="Lindquist E.A."/>
            <person name="Lipzen A."/>
            <person name="Lundell T."/>
            <person name="Morin E."/>
            <person name="Murat C."/>
            <person name="Riley R."/>
            <person name="Ohm R."/>
            <person name="Sun H."/>
            <person name="Tunlid A."/>
            <person name="Henrissat B."/>
            <person name="Grigoriev I.V."/>
            <person name="Hibbett D.S."/>
            <person name="Martin F."/>
        </authorList>
    </citation>
    <scope>NUCLEOTIDE SEQUENCE [LARGE SCALE GENOMIC DNA]</scope>
    <source>
        <strain evidence="3">Zn</strain>
    </source>
</reference>
<evidence type="ECO:0000256" key="1">
    <source>
        <dbReference type="SAM" id="MobiDB-lite"/>
    </source>
</evidence>